<dbReference type="GO" id="GO:0009055">
    <property type="term" value="F:electron transfer activity"/>
    <property type="evidence" value="ECO:0007669"/>
    <property type="project" value="UniProtKB-UniRule"/>
</dbReference>
<evidence type="ECO:0000256" key="2">
    <source>
        <dbReference type="ARBA" id="ARBA00022723"/>
    </source>
</evidence>
<reference evidence="8 9" key="1">
    <citation type="journal article" date="2016" name="Nat. Commun.">
        <title>Thousands of microbial genomes shed light on interconnected biogeochemical processes in an aquifer system.</title>
        <authorList>
            <person name="Anantharaman K."/>
            <person name="Brown C.T."/>
            <person name="Hug L.A."/>
            <person name="Sharon I."/>
            <person name="Castelle C.J."/>
            <person name="Probst A.J."/>
            <person name="Thomas B.C."/>
            <person name="Singh A."/>
            <person name="Wilkins M.J."/>
            <person name="Karaoz U."/>
            <person name="Brodie E.L."/>
            <person name="Williams K.H."/>
            <person name="Hubbard S.S."/>
            <person name="Banfield J.F."/>
        </authorList>
    </citation>
    <scope>NUCLEOTIDE SEQUENCE [LARGE SCALE GENOMIC DNA]</scope>
</reference>
<evidence type="ECO:0000259" key="7">
    <source>
        <dbReference type="PROSITE" id="PS51379"/>
    </source>
</evidence>
<dbReference type="Gene3D" id="3.30.70.20">
    <property type="match status" value="1"/>
</dbReference>
<keyword evidence="1 6" id="KW-0813">Transport</keyword>
<protein>
    <recommendedName>
        <fullName evidence="6">Ferredoxin</fullName>
    </recommendedName>
</protein>
<dbReference type="Proteomes" id="UP000177407">
    <property type="component" value="Unassembled WGS sequence"/>
</dbReference>
<keyword evidence="2 6" id="KW-0479">Metal-binding</keyword>
<keyword evidence="3 6" id="KW-0249">Electron transport</keyword>
<gene>
    <name evidence="8" type="ORF">A2257_02265</name>
</gene>
<dbReference type="PROSITE" id="PS51379">
    <property type="entry name" value="4FE4S_FER_2"/>
    <property type="match status" value="1"/>
</dbReference>
<evidence type="ECO:0000313" key="8">
    <source>
        <dbReference type="EMBL" id="OGF21604.1"/>
    </source>
</evidence>
<dbReference type="GO" id="GO:0051536">
    <property type="term" value="F:iron-sulfur cluster binding"/>
    <property type="evidence" value="ECO:0007669"/>
    <property type="project" value="UniProtKB-KW"/>
</dbReference>
<organism evidence="8 9">
    <name type="scientific">Candidatus Falkowbacteria bacterium RIFOXYA2_FULL_38_12</name>
    <dbReference type="NCBI Taxonomy" id="1797993"/>
    <lineage>
        <taxon>Bacteria</taxon>
        <taxon>Candidatus Falkowiibacteriota</taxon>
    </lineage>
</organism>
<dbReference type="GO" id="GO:0005506">
    <property type="term" value="F:iron ion binding"/>
    <property type="evidence" value="ECO:0007669"/>
    <property type="project" value="UniProtKB-UniRule"/>
</dbReference>
<dbReference type="PANTHER" id="PTHR36923:SF3">
    <property type="entry name" value="FERREDOXIN"/>
    <property type="match status" value="1"/>
</dbReference>
<keyword evidence="4 6" id="KW-0408">Iron</keyword>
<comment type="caution">
    <text evidence="8">The sequence shown here is derived from an EMBL/GenBank/DDBJ whole genome shotgun (WGS) entry which is preliminary data.</text>
</comment>
<evidence type="ECO:0000256" key="4">
    <source>
        <dbReference type="ARBA" id="ARBA00023004"/>
    </source>
</evidence>
<dbReference type="PROSITE" id="PS00198">
    <property type="entry name" value="4FE4S_FER_1"/>
    <property type="match status" value="1"/>
</dbReference>
<dbReference type="InterPro" id="IPR017896">
    <property type="entry name" value="4Fe4S_Fe-S-bd"/>
</dbReference>
<proteinExistence type="predicted"/>
<dbReference type="AlphaFoldDB" id="A0A1F5S4I4"/>
<evidence type="ECO:0000256" key="6">
    <source>
        <dbReference type="RuleBase" id="RU368020"/>
    </source>
</evidence>
<evidence type="ECO:0000313" key="9">
    <source>
        <dbReference type="Proteomes" id="UP000177407"/>
    </source>
</evidence>
<evidence type="ECO:0000256" key="5">
    <source>
        <dbReference type="ARBA" id="ARBA00023014"/>
    </source>
</evidence>
<evidence type="ECO:0000256" key="1">
    <source>
        <dbReference type="ARBA" id="ARBA00022448"/>
    </source>
</evidence>
<sequence length="62" mass="6662">MKPKVDKELCIGCGACVSLCPEVFKMGDEGKSEVISDVDYKENKAGIQKAVENCPVQAISVE</sequence>
<dbReference type="PRINTS" id="PR00352">
    <property type="entry name" value="3FE4SFRDOXIN"/>
</dbReference>
<keyword evidence="5 6" id="KW-0411">Iron-sulfur</keyword>
<name>A0A1F5S4I4_9BACT</name>
<feature type="domain" description="4Fe-4S ferredoxin-type" evidence="7">
    <location>
        <begin position="1"/>
        <end position="29"/>
    </location>
</feature>
<dbReference type="InterPro" id="IPR001080">
    <property type="entry name" value="3Fe4S_ferredoxin"/>
</dbReference>
<dbReference type="SUPFAM" id="SSF54862">
    <property type="entry name" value="4Fe-4S ferredoxins"/>
    <property type="match status" value="1"/>
</dbReference>
<dbReference type="InterPro" id="IPR051269">
    <property type="entry name" value="Fe-S_cluster_ET"/>
</dbReference>
<dbReference type="InterPro" id="IPR017900">
    <property type="entry name" value="4Fe4S_Fe_S_CS"/>
</dbReference>
<comment type="function">
    <text evidence="6">Ferredoxins are iron-sulfur proteins that transfer electrons in a wide variety of metabolic reactions.</text>
</comment>
<dbReference type="Pfam" id="PF13370">
    <property type="entry name" value="Fer4_13"/>
    <property type="match status" value="1"/>
</dbReference>
<evidence type="ECO:0000256" key="3">
    <source>
        <dbReference type="ARBA" id="ARBA00022982"/>
    </source>
</evidence>
<accession>A0A1F5S4I4</accession>
<dbReference type="PANTHER" id="PTHR36923">
    <property type="entry name" value="FERREDOXIN"/>
    <property type="match status" value="1"/>
</dbReference>
<dbReference type="EMBL" id="MFGA01000002">
    <property type="protein sequence ID" value="OGF21604.1"/>
    <property type="molecule type" value="Genomic_DNA"/>
</dbReference>